<dbReference type="WBParaSite" id="JU765_v2.g1453.t1">
    <property type="protein sequence ID" value="JU765_v2.g1453.t1"/>
    <property type="gene ID" value="JU765_v2.g1453"/>
</dbReference>
<organism evidence="1 2">
    <name type="scientific">Panagrolaimus sp. JU765</name>
    <dbReference type="NCBI Taxonomy" id="591449"/>
    <lineage>
        <taxon>Eukaryota</taxon>
        <taxon>Metazoa</taxon>
        <taxon>Ecdysozoa</taxon>
        <taxon>Nematoda</taxon>
        <taxon>Chromadorea</taxon>
        <taxon>Rhabditida</taxon>
        <taxon>Tylenchina</taxon>
        <taxon>Panagrolaimomorpha</taxon>
        <taxon>Panagrolaimoidea</taxon>
        <taxon>Panagrolaimidae</taxon>
        <taxon>Panagrolaimus</taxon>
    </lineage>
</organism>
<proteinExistence type="predicted"/>
<protein>
    <submittedName>
        <fullName evidence="2">3-hydroxyisobutyrate dehydrogenase</fullName>
    </submittedName>
</protein>
<reference evidence="2" key="1">
    <citation type="submission" date="2022-11" db="UniProtKB">
        <authorList>
            <consortium name="WormBaseParasite"/>
        </authorList>
    </citation>
    <scope>IDENTIFICATION</scope>
</reference>
<accession>A0AC34QAH1</accession>
<dbReference type="Proteomes" id="UP000887576">
    <property type="component" value="Unplaced"/>
</dbReference>
<evidence type="ECO:0000313" key="2">
    <source>
        <dbReference type="WBParaSite" id="JU765_v2.g1453.t1"/>
    </source>
</evidence>
<sequence length="296" mass="31248">MATVGFIGLGQMGNHMARNLLKKSFRVIAFDVDPKRQAELKSDGAEIVKYPADVAAATKQLVTMLPNSAIVRSVFKDSKGILETITPGTLCIDSSTIDQIASVEIAKLTAEKGASYIDAPVSGGVGGAQAGTLTFMVGGPQKDFDRAKPLLQNMGKSVVHCGDVGTGQAAKICNNMLLGIEMIGVAEAMNLGVKMGLDPKLLAGIINTSSGRCWSSDTYNPVPHVIEGIPSCKNYEGGFGASLMAKDLGLAQTASTETKAPTPLGSLAHQIYRLLAKHPDYKNKDFGVVYQFLKDN</sequence>
<name>A0AC34QAH1_9BILA</name>
<evidence type="ECO:0000313" key="1">
    <source>
        <dbReference type="Proteomes" id="UP000887576"/>
    </source>
</evidence>